<dbReference type="InterPro" id="IPR001296">
    <property type="entry name" value="Glyco_trans_1"/>
</dbReference>
<accession>A0A841T9I0</accession>
<protein>
    <submittedName>
        <fullName evidence="2">Glycosyltransferase family 4 protein</fullName>
    </submittedName>
</protein>
<dbReference type="Proteomes" id="UP000574133">
    <property type="component" value="Unassembled WGS sequence"/>
</dbReference>
<evidence type="ECO:0000259" key="1">
    <source>
        <dbReference type="Pfam" id="PF00534"/>
    </source>
</evidence>
<proteinExistence type="predicted"/>
<dbReference type="AlphaFoldDB" id="A0A841T9I0"/>
<dbReference type="EMBL" id="JACJVN010000006">
    <property type="protein sequence ID" value="MBB6675910.1"/>
    <property type="molecule type" value="Genomic_DNA"/>
</dbReference>
<dbReference type="Pfam" id="PF00534">
    <property type="entry name" value="Glycos_transf_1"/>
    <property type="match status" value="1"/>
</dbReference>
<dbReference type="PANTHER" id="PTHR12526">
    <property type="entry name" value="GLYCOSYLTRANSFERASE"/>
    <property type="match status" value="1"/>
</dbReference>
<keyword evidence="3" id="KW-1185">Reference proteome</keyword>
<dbReference type="SUPFAM" id="SSF53756">
    <property type="entry name" value="UDP-Glycosyltransferase/glycogen phosphorylase"/>
    <property type="match status" value="1"/>
</dbReference>
<evidence type="ECO:0000313" key="3">
    <source>
        <dbReference type="Proteomes" id="UP000574133"/>
    </source>
</evidence>
<organism evidence="2 3">
    <name type="scientific">Cohnella lubricantis</name>
    <dbReference type="NCBI Taxonomy" id="2163172"/>
    <lineage>
        <taxon>Bacteria</taxon>
        <taxon>Bacillati</taxon>
        <taxon>Bacillota</taxon>
        <taxon>Bacilli</taxon>
        <taxon>Bacillales</taxon>
        <taxon>Paenibacillaceae</taxon>
        <taxon>Cohnella</taxon>
    </lineage>
</organism>
<gene>
    <name evidence="2" type="ORF">H4Q31_01060</name>
</gene>
<keyword evidence="2" id="KW-0808">Transferase</keyword>
<evidence type="ECO:0000313" key="2">
    <source>
        <dbReference type="EMBL" id="MBB6675910.1"/>
    </source>
</evidence>
<dbReference type="Gene3D" id="3.40.50.2000">
    <property type="entry name" value="Glycogen Phosphorylase B"/>
    <property type="match status" value="2"/>
</dbReference>
<dbReference type="RefSeq" id="WP_185177216.1">
    <property type="nucleotide sequence ID" value="NZ_CBCSEP010000014.1"/>
</dbReference>
<feature type="domain" description="Glycosyl transferase family 1" evidence="1">
    <location>
        <begin position="163"/>
        <end position="331"/>
    </location>
</feature>
<sequence>MKVLVTYFIASGGVETLNRMRCRALEMQGIECHVLYQWPGSGLKNNPGYPVYVTENRDNIQSILRQERFDAVIVSCNYGMLWRIREFGFGGPVIFEVQGLGTKVQARETLEQARSYIYSFCNAALYPQTPHLRELFQTMYPGLKQYSFHNGLDTERFGYRELPPHNRPIAAWVGRLEPNKNWRYFLEICRELRKLRPDLDIWIFGDSSLNQPADLQAYEAFISQQLPGSRPVWRDNVPHSKMAEYYSIVGRSGGFLASTSLNEGFGYAVAEAMLCRCPVISTDSDGIRSMILNGKSGMIIPPHAPGPAALTAYELMSNAKARQAIIEQAEQLVRTEFSLARYGQNLRAMLLEQCGRLA</sequence>
<name>A0A841T9I0_9BACL</name>
<dbReference type="CDD" id="cd03801">
    <property type="entry name" value="GT4_PimA-like"/>
    <property type="match status" value="1"/>
</dbReference>
<dbReference type="GO" id="GO:0016757">
    <property type="term" value="F:glycosyltransferase activity"/>
    <property type="evidence" value="ECO:0007669"/>
    <property type="project" value="InterPro"/>
</dbReference>
<comment type="caution">
    <text evidence="2">The sequence shown here is derived from an EMBL/GenBank/DDBJ whole genome shotgun (WGS) entry which is preliminary data.</text>
</comment>
<reference evidence="2 3" key="1">
    <citation type="submission" date="2020-08" db="EMBL/GenBank/DDBJ databases">
        <title>Cohnella phylogeny.</title>
        <authorList>
            <person name="Dunlap C."/>
        </authorList>
    </citation>
    <scope>NUCLEOTIDE SEQUENCE [LARGE SCALE GENOMIC DNA]</scope>
    <source>
        <strain evidence="2 3">DSM 103658</strain>
    </source>
</reference>